<dbReference type="InterPro" id="IPR002319">
    <property type="entry name" value="Phenylalanyl-tRNA_Synthase"/>
</dbReference>
<evidence type="ECO:0000256" key="2">
    <source>
        <dbReference type="ARBA" id="ARBA00022741"/>
    </source>
</evidence>
<dbReference type="Pfam" id="PF01409">
    <property type="entry name" value="tRNA-synt_2d"/>
    <property type="match status" value="1"/>
</dbReference>
<accession>A0A1W0WVA7</accession>
<proteinExistence type="predicted"/>
<dbReference type="InterPro" id="IPR045864">
    <property type="entry name" value="aa-tRNA-synth_II/BPL/LPL"/>
</dbReference>
<gene>
    <name evidence="7" type="ORF">BV898_06935</name>
</gene>
<dbReference type="GO" id="GO:0004812">
    <property type="term" value="F:aminoacyl-tRNA ligase activity"/>
    <property type="evidence" value="ECO:0007669"/>
    <property type="project" value="UniProtKB-KW"/>
</dbReference>
<dbReference type="GO" id="GO:0006412">
    <property type="term" value="P:translation"/>
    <property type="evidence" value="ECO:0007669"/>
    <property type="project" value="UniProtKB-KW"/>
</dbReference>
<name>A0A1W0WVA7_HYPEX</name>
<dbReference type="SUPFAM" id="SSF55681">
    <property type="entry name" value="Class II aaRS and biotin synthetases"/>
    <property type="match status" value="1"/>
</dbReference>
<dbReference type="OrthoDB" id="4457at2759"/>
<dbReference type="Proteomes" id="UP000192578">
    <property type="component" value="Unassembled WGS sequence"/>
</dbReference>
<dbReference type="EMBL" id="MTYJ01000043">
    <property type="protein sequence ID" value="OQV19083.1"/>
    <property type="molecule type" value="Genomic_DNA"/>
</dbReference>
<keyword evidence="5" id="KW-0030">Aminoacyl-tRNA synthetase</keyword>
<dbReference type="GO" id="GO:0000049">
    <property type="term" value="F:tRNA binding"/>
    <property type="evidence" value="ECO:0007669"/>
    <property type="project" value="InterPro"/>
</dbReference>
<protein>
    <submittedName>
        <fullName evidence="7">Phenylalanine--tRNA ligase, mitochondrial</fullName>
    </submittedName>
</protein>
<evidence type="ECO:0000256" key="1">
    <source>
        <dbReference type="ARBA" id="ARBA00022598"/>
    </source>
</evidence>
<keyword evidence="2" id="KW-0547">Nucleotide-binding</keyword>
<evidence type="ECO:0000313" key="8">
    <source>
        <dbReference type="Proteomes" id="UP000192578"/>
    </source>
</evidence>
<keyword evidence="8" id="KW-1185">Reference proteome</keyword>
<organism evidence="7 8">
    <name type="scientific">Hypsibius exemplaris</name>
    <name type="common">Freshwater tardigrade</name>
    <dbReference type="NCBI Taxonomy" id="2072580"/>
    <lineage>
        <taxon>Eukaryota</taxon>
        <taxon>Metazoa</taxon>
        <taxon>Ecdysozoa</taxon>
        <taxon>Tardigrada</taxon>
        <taxon>Eutardigrada</taxon>
        <taxon>Parachela</taxon>
        <taxon>Hypsibioidea</taxon>
        <taxon>Hypsibiidae</taxon>
        <taxon>Hypsibius</taxon>
    </lineage>
</organism>
<keyword evidence="3" id="KW-0067">ATP-binding</keyword>
<keyword evidence="4" id="KW-0648">Protein biosynthesis</keyword>
<feature type="domain" description="Phenylalanyl-tRNA synthetase" evidence="6">
    <location>
        <begin position="72"/>
        <end position="193"/>
    </location>
</feature>
<evidence type="ECO:0000313" key="7">
    <source>
        <dbReference type="EMBL" id="OQV19083.1"/>
    </source>
</evidence>
<evidence type="ECO:0000256" key="5">
    <source>
        <dbReference type="ARBA" id="ARBA00023146"/>
    </source>
</evidence>
<evidence type="ECO:0000256" key="4">
    <source>
        <dbReference type="ARBA" id="ARBA00022917"/>
    </source>
</evidence>
<evidence type="ECO:0000259" key="6">
    <source>
        <dbReference type="Pfam" id="PF01409"/>
    </source>
</evidence>
<reference evidence="8" key="1">
    <citation type="submission" date="2017-01" db="EMBL/GenBank/DDBJ databases">
        <title>Comparative genomics of anhydrobiosis in the tardigrade Hypsibius dujardini.</title>
        <authorList>
            <person name="Yoshida Y."/>
            <person name="Koutsovoulos G."/>
            <person name="Laetsch D."/>
            <person name="Stevens L."/>
            <person name="Kumar S."/>
            <person name="Horikawa D."/>
            <person name="Ishino K."/>
            <person name="Komine S."/>
            <person name="Tomita M."/>
            <person name="Blaxter M."/>
            <person name="Arakawa K."/>
        </authorList>
    </citation>
    <scope>NUCLEOTIDE SEQUENCE [LARGE SCALE GENOMIC DNA]</scope>
    <source>
        <strain evidence="8">Z151</strain>
    </source>
</reference>
<dbReference type="Gene3D" id="3.30.930.10">
    <property type="entry name" value="Bira Bifunctional Protein, Domain 2"/>
    <property type="match status" value="1"/>
</dbReference>
<dbReference type="GO" id="GO:0005524">
    <property type="term" value="F:ATP binding"/>
    <property type="evidence" value="ECO:0007669"/>
    <property type="project" value="UniProtKB-KW"/>
</dbReference>
<sequence>MAHLESILKMKILPSTLMQLRLNTTHAAAANALHKSSANSAEKFLTVSGKQYKHDSWTNVTPRIISHIGRNIYLKQNHPLWLIKERLIAFFHWKYQNRRSPSFAVIDNLSPVVTPEQNLTRSSCRPTIPAGSLSDSYYINKDHLLRAHTSAHQRDLLRSGLREFLAIGDVYRRDEIEPTHFPVFHQIEGVRLRYAHELKDDPEFRAIESPPGEQTLTKQASHTQEAVDLMTKIYRIVWKVNLDRI</sequence>
<comment type="caution">
    <text evidence="7">The sequence shown here is derived from an EMBL/GenBank/DDBJ whole genome shotgun (WGS) entry which is preliminary data.</text>
</comment>
<evidence type="ECO:0000256" key="3">
    <source>
        <dbReference type="ARBA" id="ARBA00022840"/>
    </source>
</evidence>
<dbReference type="GO" id="GO:0043039">
    <property type="term" value="P:tRNA aminoacylation"/>
    <property type="evidence" value="ECO:0007669"/>
    <property type="project" value="InterPro"/>
</dbReference>
<keyword evidence="1 7" id="KW-0436">Ligase</keyword>
<dbReference type="AlphaFoldDB" id="A0A1W0WVA7"/>